<reference evidence="4" key="1">
    <citation type="submission" date="2019-11" db="UniProtKB">
        <authorList>
            <consortium name="WormBaseParasite"/>
        </authorList>
    </citation>
    <scope>IDENTIFICATION</scope>
</reference>
<accession>A0A5K3EIP2</accession>
<feature type="compositionally biased region" description="Low complexity" evidence="2">
    <location>
        <begin position="574"/>
        <end position="585"/>
    </location>
</feature>
<dbReference type="GO" id="GO:0005544">
    <property type="term" value="F:calcium-dependent phospholipid binding"/>
    <property type="evidence" value="ECO:0007669"/>
    <property type="project" value="InterPro"/>
</dbReference>
<dbReference type="GO" id="GO:0071277">
    <property type="term" value="P:cellular response to calcium ion"/>
    <property type="evidence" value="ECO:0007669"/>
    <property type="project" value="TreeGrafter"/>
</dbReference>
<feature type="domain" description="C2" evidence="3">
    <location>
        <begin position="120"/>
        <end position="254"/>
    </location>
</feature>
<name>A0A5K3EIP2_MESCO</name>
<feature type="compositionally biased region" description="Polar residues" evidence="2">
    <location>
        <begin position="615"/>
        <end position="629"/>
    </location>
</feature>
<feature type="compositionally biased region" description="Basic and acidic residues" evidence="2">
    <location>
        <begin position="591"/>
        <end position="609"/>
    </location>
</feature>
<organism evidence="4">
    <name type="scientific">Mesocestoides corti</name>
    <name type="common">Flatworm</name>
    <dbReference type="NCBI Taxonomy" id="53468"/>
    <lineage>
        <taxon>Eukaryota</taxon>
        <taxon>Metazoa</taxon>
        <taxon>Spiralia</taxon>
        <taxon>Lophotrochozoa</taxon>
        <taxon>Platyhelminthes</taxon>
        <taxon>Cestoda</taxon>
        <taxon>Eucestoda</taxon>
        <taxon>Cyclophyllidea</taxon>
        <taxon>Mesocestoididae</taxon>
        <taxon>Mesocestoides</taxon>
    </lineage>
</organism>
<protein>
    <submittedName>
        <fullName evidence="4">C2 domain-containing protein</fullName>
    </submittedName>
</protein>
<evidence type="ECO:0000256" key="1">
    <source>
        <dbReference type="ARBA" id="ARBA00009048"/>
    </source>
</evidence>
<dbReference type="SUPFAM" id="SSF49562">
    <property type="entry name" value="C2 domain (Calcium/lipid-binding domain, CaLB)"/>
    <property type="match status" value="1"/>
</dbReference>
<dbReference type="AlphaFoldDB" id="A0A5K3EIP2"/>
<evidence type="ECO:0000313" key="4">
    <source>
        <dbReference type="WBParaSite" id="MCU_000568-RB"/>
    </source>
</evidence>
<evidence type="ECO:0000256" key="2">
    <source>
        <dbReference type="SAM" id="MobiDB-lite"/>
    </source>
</evidence>
<dbReference type="InterPro" id="IPR045052">
    <property type="entry name" value="Copine"/>
</dbReference>
<evidence type="ECO:0000259" key="3">
    <source>
        <dbReference type="PROSITE" id="PS50004"/>
    </source>
</evidence>
<proteinExistence type="inferred from homology"/>
<dbReference type="InterPro" id="IPR037768">
    <property type="entry name" value="C2B_Copine"/>
</dbReference>
<dbReference type="SUPFAM" id="SSF53300">
    <property type="entry name" value="vWA-like"/>
    <property type="match status" value="1"/>
</dbReference>
<dbReference type="InterPro" id="IPR010734">
    <property type="entry name" value="Copine_C"/>
</dbReference>
<feature type="region of interest" description="Disordered" evidence="2">
    <location>
        <begin position="574"/>
        <end position="631"/>
    </location>
</feature>
<dbReference type="Pfam" id="PF00168">
    <property type="entry name" value="C2"/>
    <property type="match status" value="1"/>
</dbReference>
<dbReference type="CDD" id="cd04047">
    <property type="entry name" value="C2B_Copine"/>
    <property type="match status" value="1"/>
</dbReference>
<feature type="compositionally biased region" description="Polar residues" evidence="2">
    <location>
        <begin position="702"/>
        <end position="712"/>
    </location>
</feature>
<dbReference type="InterPro" id="IPR000008">
    <property type="entry name" value="C2_dom"/>
</dbReference>
<dbReference type="PANTHER" id="PTHR10857">
    <property type="entry name" value="COPINE"/>
    <property type="match status" value="1"/>
</dbReference>
<dbReference type="InterPro" id="IPR035892">
    <property type="entry name" value="C2_domain_sf"/>
</dbReference>
<dbReference type="WBParaSite" id="MCU_000568-RB">
    <property type="protein sequence ID" value="MCU_000568-RB"/>
    <property type="gene ID" value="MCU_000568"/>
</dbReference>
<feature type="region of interest" description="Disordered" evidence="2">
    <location>
        <begin position="702"/>
        <end position="728"/>
    </location>
</feature>
<dbReference type="PROSITE" id="PS50004">
    <property type="entry name" value="C2"/>
    <property type="match status" value="1"/>
</dbReference>
<sequence>MPTRVKIQLGFSVRGVTATGKCIFARIFLNSCGYFQSKNSFETEIQAVSPHIQFKSYMCIDYIFEEKQTILVELHQCSDEKRKDPSLLGSTEISVGRTIHSGGEEEVLLRAARQDSQSEDVYNGSVILCTREEPSTKDNIVLKMQGAGLDKKDMFGKSDPYIIILKRNDRGKWERCYHSEVVRKTLAPDWKPLLVSLDKLCEGNLDSEICFRCFDWDGAKGEGEEVDPDIDDVIGEFITTARYLLTCSTEGRNFELINRSKIRRKKVYNNSGIVNVKVSISSSSCSFLDYILSGTSINVVVGIDLSSQVPPSHAPLLFTEAISIAKSAAVNSEYAIAIQAVVEILQEYDSDEVFPAFGFGTRVGSDGRKSHLFPLTGDPQNPNCKGVGGVLSAYSRIASETCGSAPPNFAPLIRHVNEMAKHFRDSSKYFVLLILTTGFVEDWVDTQRAVIEASFLPVSIIFIGVGGGNFEDLHVLDQDFALLKVGQEEACRDNVQFVEMRRFLRLAADGSEEIRWNKLGLTKEVLAELPEQMMNFFVKQRLLPTNKIPYRPERPDQLVDPAWWHTYMEPLYHRPSPSRSNSHPSCLLQDQQEHRIQRGRQESKEKGGNDELSAGCTNSRRGHSAQSTRKNVRVDCHNTALIDHMKLDLSFEDAAQRKREATSSKKKMFRERCESEEISDDKLVDLEARDRKYSWRTRTEKTITPNFAQRQTHQQEETPSKKHAHFFR</sequence>
<comment type="similarity">
    <text evidence="1">Belongs to the copine family.</text>
</comment>
<dbReference type="Pfam" id="PF07002">
    <property type="entry name" value="Copine"/>
    <property type="match status" value="1"/>
</dbReference>
<dbReference type="Gene3D" id="2.60.40.150">
    <property type="entry name" value="C2 domain"/>
    <property type="match status" value="1"/>
</dbReference>
<dbReference type="GO" id="GO:0005886">
    <property type="term" value="C:plasma membrane"/>
    <property type="evidence" value="ECO:0007669"/>
    <property type="project" value="TreeGrafter"/>
</dbReference>
<dbReference type="PANTHER" id="PTHR10857:SF106">
    <property type="entry name" value="C2 DOMAIN-CONTAINING PROTEIN"/>
    <property type="match status" value="1"/>
</dbReference>
<dbReference type="InterPro" id="IPR036465">
    <property type="entry name" value="vWFA_dom_sf"/>
</dbReference>